<sequence>MANPAAEARAKVQAAHPETVVVERGRNSIKHRLADAPDGRQRFALDCSIGPLHYGPNNDQEIDTELVPSVAPWDWEMTKAGFEVRAISDLSAGQVIEYRNGSEWV</sequence>
<proteinExistence type="predicted"/>
<dbReference type="EMBL" id="LAZR01024503">
    <property type="protein sequence ID" value="KKL74917.1"/>
    <property type="molecule type" value="Genomic_DNA"/>
</dbReference>
<reference evidence="1" key="1">
    <citation type="journal article" date="2015" name="Nature">
        <title>Complex archaea that bridge the gap between prokaryotes and eukaryotes.</title>
        <authorList>
            <person name="Spang A."/>
            <person name="Saw J.H."/>
            <person name="Jorgensen S.L."/>
            <person name="Zaremba-Niedzwiedzka K."/>
            <person name="Martijn J."/>
            <person name="Lind A.E."/>
            <person name="van Eijk R."/>
            <person name="Schleper C."/>
            <person name="Guy L."/>
            <person name="Ettema T.J."/>
        </authorList>
    </citation>
    <scope>NUCLEOTIDE SEQUENCE</scope>
</reference>
<evidence type="ECO:0000313" key="1">
    <source>
        <dbReference type="EMBL" id="KKL74917.1"/>
    </source>
</evidence>
<protein>
    <submittedName>
        <fullName evidence="1">Uncharacterized protein</fullName>
    </submittedName>
</protein>
<gene>
    <name evidence="1" type="ORF">LCGC14_2060060</name>
</gene>
<accession>A0A0F9HID4</accession>
<name>A0A0F9HID4_9ZZZZ</name>
<organism evidence="1">
    <name type="scientific">marine sediment metagenome</name>
    <dbReference type="NCBI Taxonomy" id="412755"/>
    <lineage>
        <taxon>unclassified sequences</taxon>
        <taxon>metagenomes</taxon>
        <taxon>ecological metagenomes</taxon>
    </lineage>
</organism>
<feature type="non-terminal residue" evidence="1">
    <location>
        <position position="105"/>
    </location>
</feature>
<comment type="caution">
    <text evidence="1">The sequence shown here is derived from an EMBL/GenBank/DDBJ whole genome shotgun (WGS) entry which is preliminary data.</text>
</comment>
<dbReference type="AlphaFoldDB" id="A0A0F9HID4"/>